<gene>
    <name evidence="2" type="ORF">BLNAU_22532</name>
</gene>
<sequence>MTFRRTRVVEGKAGQHDQERDDPHSMVEEIVKEKRTSSSKEDRDKEDNPYVMEEDVVEEIWMESVGMEEKKEHDDPYEM</sequence>
<feature type="compositionally biased region" description="Basic and acidic residues" evidence="1">
    <location>
        <begin position="7"/>
        <end position="48"/>
    </location>
</feature>
<evidence type="ECO:0000256" key="1">
    <source>
        <dbReference type="SAM" id="MobiDB-lite"/>
    </source>
</evidence>
<evidence type="ECO:0000313" key="3">
    <source>
        <dbReference type="Proteomes" id="UP001281761"/>
    </source>
</evidence>
<keyword evidence="3" id="KW-1185">Reference proteome</keyword>
<dbReference type="EMBL" id="JARBJD010000401">
    <property type="protein sequence ID" value="KAK2942545.1"/>
    <property type="molecule type" value="Genomic_DNA"/>
</dbReference>
<protein>
    <submittedName>
        <fullName evidence="2">Uncharacterized protein</fullName>
    </submittedName>
</protein>
<proteinExistence type="predicted"/>
<comment type="caution">
    <text evidence="2">The sequence shown here is derived from an EMBL/GenBank/DDBJ whole genome shotgun (WGS) entry which is preliminary data.</text>
</comment>
<name>A0ABQ9WSS3_9EUKA</name>
<accession>A0ABQ9WSS3</accession>
<dbReference type="Proteomes" id="UP001281761">
    <property type="component" value="Unassembled WGS sequence"/>
</dbReference>
<organism evidence="2 3">
    <name type="scientific">Blattamonas nauphoetae</name>
    <dbReference type="NCBI Taxonomy" id="2049346"/>
    <lineage>
        <taxon>Eukaryota</taxon>
        <taxon>Metamonada</taxon>
        <taxon>Preaxostyla</taxon>
        <taxon>Oxymonadida</taxon>
        <taxon>Blattamonas</taxon>
    </lineage>
</organism>
<evidence type="ECO:0000313" key="2">
    <source>
        <dbReference type="EMBL" id="KAK2942545.1"/>
    </source>
</evidence>
<reference evidence="2 3" key="1">
    <citation type="journal article" date="2022" name="bioRxiv">
        <title>Genomics of Preaxostyla Flagellates Illuminates Evolutionary Transitions and the Path Towards Mitochondrial Loss.</title>
        <authorList>
            <person name="Novak L.V.F."/>
            <person name="Treitli S.C."/>
            <person name="Pyrih J."/>
            <person name="Halakuc P."/>
            <person name="Pipaliya S.V."/>
            <person name="Vacek V."/>
            <person name="Brzon O."/>
            <person name="Soukal P."/>
            <person name="Eme L."/>
            <person name="Dacks J.B."/>
            <person name="Karnkowska A."/>
            <person name="Elias M."/>
            <person name="Hampl V."/>
        </authorList>
    </citation>
    <scope>NUCLEOTIDE SEQUENCE [LARGE SCALE GENOMIC DNA]</scope>
    <source>
        <strain evidence="2">NAU3</strain>
        <tissue evidence="2">Gut</tissue>
    </source>
</reference>
<feature type="region of interest" description="Disordered" evidence="1">
    <location>
        <begin position="1"/>
        <end position="53"/>
    </location>
</feature>